<dbReference type="PANTHER" id="PTHR11161:SF0">
    <property type="entry name" value="O-ACYLTRANSFERASE LIKE PROTEIN"/>
    <property type="match status" value="1"/>
</dbReference>
<keyword evidence="5" id="KW-1185">Reference proteome</keyword>
<feature type="transmembrane region" description="Helical" evidence="1">
    <location>
        <begin position="403"/>
        <end position="423"/>
    </location>
</feature>
<dbReference type="KEGG" id="dvi:6634415"/>
<feature type="transmembrane region" description="Helical" evidence="1">
    <location>
        <begin position="541"/>
        <end position="565"/>
    </location>
</feature>
<dbReference type="OrthoDB" id="118951at2759"/>
<dbReference type="InterPro" id="IPR052728">
    <property type="entry name" value="O2_lipid_transport_reg"/>
</dbReference>
<name>B4MAS0_DROVI</name>
<dbReference type="SMART" id="SM00703">
    <property type="entry name" value="NRF"/>
    <property type="match status" value="1"/>
</dbReference>
<keyword evidence="1" id="KW-0472">Membrane</keyword>
<proteinExistence type="predicted"/>
<evidence type="ECO:0000259" key="3">
    <source>
        <dbReference type="SMART" id="SM00703"/>
    </source>
</evidence>
<dbReference type="GO" id="GO:0016747">
    <property type="term" value="F:acyltransferase activity, transferring groups other than amino-acyl groups"/>
    <property type="evidence" value="ECO:0007669"/>
    <property type="project" value="InterPro"/>
</dbReference>
<dbReference type="InParanoid" id="B4MAS0"/>
<feature type="transmembrane region" description="Helical" evidence="1">
    <location>
        <begin position="259"/>
        <end position="280"/>
    </location>
</feature>
<feature type="transmembrane region" description="Helical" evidence="1">
    <location>
        <begin position="471"/>
        <end position="493"/>
    </location>
</feature>
<dbReference type="InterPro" id="IPR002656">
    <property type="entry name" value="Acyl_transf_3_dom"/>
</dbReference>
<keyword evidence="4" id="KW-0808">Transferase</keyword>
<feature type="signal peptide" evidence="2">
    <location>
        <begin position="1"/>
        <end position="24"/>
    </location>
</feature>
<keyword evidence="2" id="KW-0732">Signal</keyword>
<dbReference type="HOGENOM" id="CLU_007874_2_2_1"/>
<evidence type="ECO:0000313" key="4">
    <source>
        <dbReference type="EMBL" id="EDW66329.1"/>
    </source>
</evidence>
<dbReference type="InterPro" id="IPR006621">
    <property type="entry name" value="Nose-resist-to-fluoxetine_N"/>
</dbReference>
<dbReference type="EMBL" id="CH940655">
    <property type="protein sequence ID" value="EDW66329.1"/>
    <property type="molecule type" value="Genomic_DNA"/>
</dbReference>
<feature type="domain" description="Nose resistant-to-fluoxetine protein N-terminal" evidence="3">
    <location>
        <begin position="58"/>
        <end position="178"/>
    </location>
</feature>
<feature type="transmembrane region" description="Helical" evidence="1">
    <location>
        <begin position="300"/>
        <end position="320"/>
    </location>
</feature>
<evidence type="ECO:0000256" key="2">
    <source>
        <dbReference type="SAM" id="SignalP"/>
    </source>
</evidence>
<evidence type="ECO:0000313" key="5">
    <source>
        <dbReference type="Proteomes" id="UP000008792"/>
    </source>
</evidence>
<protein>
    <recommendedName>
        <fullName evidence="3">Nose resistant-to-fluoxetine protein N-terminal domain-containing protein</fullName>
    </recommendedName>
</protein>
<keyword evidence="4" id="KW-0012">Acyltransferase</keyword>
<feature type="chain" id="PRO_5002814075" description="Nose resistant-to-fluoxetine protein N-terminal domain-containing protein" evidence="2">
    <location>
        <begin position="25"/>
        <end position="690"/>
    </location>
</feature>
<feature type="transmembrane region" description="Helical" evidence="1">
    <location>
        <begin position="195"/>
        <end position="217"/>
    </location>
</feature>
<dbReference type="eggNOG" id="KOG3700">
    <property type="taxonomic scope" value="Eukaryota"/>
</dbReference>
<feature type="transmembrane region" description="Helical" evidence="1">
    <location>
        <begin position="505"/>
        <end position="529"/>
    </location>
</feature>
<dbReference type="PANTHER" id="PTHR11161">
    <property type="entry name" value="O-ACYLTRANSFERASE"/>
    <property type="match status" value="1"/>
</dbReference>
<evidence type="ECO:0000256" key="1">
    <source>
        <dbReference type="SAM" id="Phobius"/>
    </source>
</evidence>
<accession>B4MAS0</accession>
<dbReference type="Proteomes" id="UP000008792">
    <property type="component" value="Unassembled WGS sequence"/>
</dbReference>
<gene>
    <name evidence="4" type="primary">Dvir\GJ15611</name>
    <name evidence="4" type="ORF">Dvir_GJ15611</name>
</gene>
<sequence>MALEKVRLLLLHLLLLGLSPGLGAFSGHELLTWLQHSNLGYQVLQLASNSSSSSQPSELLCAEQVTRLLQAADAHALPALQVLDAWGKLPHGLLYGHFSDLGNYESCLSPTVPVIPTKYCLAHIEFEGLLPPSLDRININIGACLPASCSAAQLNRWLNNYLQLLFEDAVAPEAQLVGESNCALAASQPMSTLDWFAVALLIFLAVLVILCTLLDYFNAAQQVLGVFSLRQNLRQLFQVSTGTTTTTPHLIPCLHGIRCLTIIWIIYGHDYMFMLLAPSVNTYEVIAWAQTPYSMLLQSGSISVDTFFLLSGMLLVMSSLRELERQSGRLNVPLMYLHRIVRLTPVLAVAVLLFMTLYPRLDSGPLWQQFTSSYQLCSDTWWATLLYVQNYAAAGRMCLGHSWYLAVDMQLFLLSPLLLWPLWRWPRRAVAGIVLLLVLLFGCVFAIIVLHELSVFRRDGNLGGDSAEMRMIYYTTHARATPWLMGLLFGYLLHGERGKRRRCRLAGWLMQLLWLLALLLFVAVIWSVYPYTQPGRAPMSPLAGAFYLCCSRIAWSLALCWLIWACQSGRGGVINTLLSWSVWQPISKLSYCLYIWHLLVEMLNTGRLKSSQHFSNYDAMLHFWSDFGITLLISLAMYVCVEAPLVRLELHLLRRSRSTASPAVHPATPTVSMAVIMTPTSVSQQNLVEA</sequence>
<feature type="transmembrane region" description="Helical" evidence="1">
    <location>
        <begin position="430"/>
        <end position="451"/>
    </location>
</feature>
<feature type="transmembrane region" description="Helical" evidence="1">
    <location>
        <begin position="577"/>
        <end position="599"/>
    </location>
</feature>
<feature type="transmembrane region" description="Helical" evidence="1">
    <location>
        <begin position="340"/>
        <end position="358"/>
    </location>
</feature>
<reference evidence="4 5" key="1">
    <citation type="journal article" date="2007" name="Nature">
        <title>Evolution of genes and genomes on the Drosophila phylogeny.</title>
        <authorList>
            <consortium name="Drosophila 12 Genomes Consortium"/>
            <person name="Clark A.G."/>
            <person name="Eisen M.B."/>
            <person name="Smith D.R."/>
            <person name="Bergman C.M."/>
            <person name="Oliver B."/>
            <person name="Markow T.A."/>
            <person name="Kaufman T.C."/>
            <person name="Kellis M."/>
            <person name="Gelbart W."/>
            <person name="Iyer V.N."/>
            <person name="Pollard D.A."/>
            <person name="Sackton T.B."/>
            <person name="Larracuente A.M."/>
            <person name="Singh N.D."/>
            <person name="Abad J.P."/>
            <person name="Abt D.N."/>
            <person name="Adryan B."/>
            <person name="Aguade M."/>
            <person name="Akashi H."/>
            <person name="Anderson W.W."/>
            <person name="Aquadro C.F."/>
            <person name="Ardell D.H."/>
            <person name="Arguello R."/>
            <person name="Artieri C.G."/>
            <person name="Barbash D.A."/>
            <person name="Barker D."/>
            <person name="Barsanti P."/>
            <person name="Batterham P."/>
            <person name="Batzoglou S."/>
            <person name="Begun D."/>
            <person name="Bhutkar A."/>
            <person name="Blanco E."/>
            <person name="Bosak S.A."/>
            <person name="Bradley R.K."/>
            <person name="Brand A.D."/>
            <person name="Brent M.R."/>
            <person name="Brooks A.N."/>
            <person name="Brown R.H."/>
            <person name="Butlin R.K."/>
            <person name="Caggese C."/>
            <person name="Calvi B.R."/>
            <person name="Bernardo de Carvalho A."/>
            <person name="Caspi A."/>
            <person name="Castrezana S."/>
            <person name="Celniker S.E."/>
            <person name="Chang J.L."/>
            <person name="Chapple C."/>
            <person name="Chatterji S."/>
            <person name="Chinwalla A."/>
            <person name="Civetta A."/>
            <person name="Clifton S.W."/>
            <person name="Comeron J.M."/>
            <person name="Costello J.C."/>
            <person name="Coyne J.A."/>
            <person name="Daub J."/>
            <person name="David R.G."/>
            <person name="Delcher A.L."/>
            <person name="Delehaunty K."/>
            <person name="Do C.B."/>
            <person name="Ebling H."/>
            <person name="Edwards K."/>
            <person name="Eickbush T."/>
            <person name="Evans J.D."/>
            <person name="Filipski A."/>
            <person name="Findeiss S."/>
            <person name="Freyhult E."/>
            <person name="Fulton L."/>
            <person name="Fulton R."/>
            <person name="Garcia A.C."/>
            <person name="Gardiner A."/>
            <person name="Garfield D.A."/>
            <person name="Garvin B.E."/>
            <person name="Gibson G."/>
            <person name="Gilbert D."/>
            <person name="Gnerre S."/>
            <person name="Godfrey J."/>
            <person name="Good R."/>
            <person name="Gotea V."/>
            <person name="Gravely B."/>
            <person name="Greenberg A.J."/>
            <person name="Griffiths-Jones S."/>
            <person name="Gross S."/>
            <person name="Guigo R."/>
            <person name="Gustafson E.A."/>
            <person name="Haerty W."/>
            <person name="Hahn M.W."/>
            <person name="Halligan D.L."/>
            <person name="Halpern A.L."/>
            <person name="Halter G.M."/>
            <person name="Han M.V."/>
            <person name="Heger A."/>
            <person name="Hillier L."/>
            <person name="Hinrichs A.S."/>
            <person name="Holmes I."/>
            <person name="Hoskins R.A."/>
            <person name="Hubisz M.J."/>
            <person name="Hultmark D."/>
            <person name="Huntley M.A."/>
            <person name="Jaffe D.B."/>
            <person name="Jagadeeshan S."/>
            <person name="Jeck W.R."/>
            <person name="Johnson J."/>
            <person name="Jones C.D."/>
            <person name="Jordan W.C."/>
            <person name="Karpen G.H."/>
            <person name="Kataoka E."/>
            <person name="Keightley P.D."/>
            <person name="Kheradpour P."/>
            <person name="Kirkness E.F."/>
            <person name="Koerich L.B."/>
            <person name="Kristiansen K."/>
            <person name="Kudrna D."/>
            <person name="Kulathinal R.J."/>
            <person name="Kumar S."/>
            <person name="Kwok R."/>
            <person name="Lander E."/>
            <person name="Langley C.H."/>
            <person name="Lapoint R."/>
            <person name="Lazzaro B.P."/>
            <person name="Lee S.J."/>
            <person name="Levesque L."/>
            <person name="Li R."/>
            <person name="Lin C.F."/>
            <person name="Lin M.F."/>
            <person name="Lindblad-Toh K."/>
            <person name="Llopart A."/>
            <person name="Long M."/>
            <person name="Low L."/>
            <person name="Lozovsky E."/>
            <person name="Lu J."/>
            <person name="Luo M."/>
            <person name="Machado C.A."/>
            <person name="Makalowski W."/>
            <person name="Marzo M."/>
            <person name="Matsuda M."/>
            <person name="Matzkin L."/>
            <person name="McAllister B."/>
            <person name="McBride C.S."/>
            <person name="McKernan B."/>
            <person name="McKernan K."/>
            <person name="Mendez-Lago M."/>
            <person name="Minx P."/>
            <person name="Mollenhauer M.U."/>
            <person name="Montooth K."/>
            <person name="Mount S.M."/>
            <person name="Mu X."/>
            <person name="Myers E."/>
            <person name="Negre B."/>
            <person name="Newfeld S."/>
            <person name="Nielsen R."/>
            <person name="Noor M.A."/>
            <person name="O'Grady P."/>
            <person name="Pachter L."/>
            <person name="Papaceit M."/>
            <person name="Parisi M.J."/>
            <person name="Parisi M."/>
            <person name="Parts L."/>
            <person name="Pedersen J.S."/>
            <person name="Pesole G."/>
            <person name="Phillippy A.M."/>
            <person name="Ponting C.P."/>
            <person name="Pop M."/>
            <person name="Porcelli D."/>
            <person name="Powell J.R."/>
            <person name="Prohaska S."/>
            <person name="Pruitt K."/>
            <person name="Puig M."/>
            <person name="Quesneville H."/>
            <person name="Ram K.R."/>
            <person name="Rand D."/>
            <person name="Rasmussen M.D."/>
            <person name="Reed L.K."/>
            <person name="Reenan R."/>
            <person name="Reily A."/>
            <person name="Remington K.A."/>
            <person name="Rieger T.T."/>
            <person name="Ritchie M.G."/>
            <person name="Robin C."/>
            <person name="Rogers Y.H."/>
            <person name="Rohde C."/>
            <person name="Rozas J."/>
            <person name="Rubenfield M.J."/>
            <person name="Ruiz A."/>
            <person name="Russo S."/>
            <person name="Salzberg S.L."/>
            <person name="Sanchez-Gracia A."/>
            <person name="Saranga D.J."/>
            <person name="Sato H."/>
            <person name="Schaeffer S.W."/>
            <person name="Schatz M.C."/>
            <person name="Schlenke T."/>
            <person name="Schwartz R."/>
            <person name="Segarra C."/>
            <person name="Singh R.S."/>
            <person name="Sirot L."/>
            <person name="Sirota M."/>
            <person name="Sisneros N.B."/>
            <person name="Smith C.D."/>
            <person name="Smith T.F."/>
            <person name="Spieth J."/>
            <person name="Stage D.E."/>
            <person name="Stark A."/>
            <person name="Stephan W."/>
            <person name="Strausberg R.L."/>
            <person name="Strempel S."/>
            <person name="Sturgill D."/>
            <person name="Sutton G."/>
            <person name="Sutton G.G."/>
            <person name="Tao W."/>
            <person name="Teichmann S."/>
            <person name="Tobari Y.N."/>
            <person name="Tomimura Y."/>
            <person name="Tsolas J.M."/>
            <person name="Valente V.L."/>
            <person name="Venter E."/>
            <person name="Venter J.C."/>
            <person name="Vicario S."/>
            <person name="Vieira F.G."/>
            <person name="Vilella A.J."/>
            <person name="Villasante A."/>
            <person name="Walenz B."/>
            <person name="Wang J."/>
            <person name="Wasserman M."/>
            <person name="Watts T."/>
            <person name="Wilson D."/>
            <person name="Wilson R.K."/>
            <person name="Wing R.A."/>
            <person name="Wolfner M.F."/>
            <person name="Wong A."/>
            <person name="Wong G.K."/>
            <person name="Wu C.I."/>
            <person name="Wu G."/>
            <person name="Yamamoto D."/>
            <person name="Yang H.P."/>
            <person name="Yang S.P."/>
            <person name="Yorke J.A."/>
            <person name="Yoshida K."/>
            <person name="Zdobnov E."/>
            <person name="Zhang P."/>
            <person name="Zhang Y."/>
            <person name="Zimin A.V."/>
            <person name="Baldwin J."/>
            <person name="Abdouelleil A."/>
            <person name="Abdulkadir J."/>
            <person name="Abebe A."/>
            <person name="Abera B."/>
            <person name="Abreu J."/>
            <person name="Acer S.C."/>
            <person name="Aftuck L."/>
            <person name="Alexander A."/>
            <person name="An P."/>
            <person name="Anderson E."/>
            <person name="Anderson S."/>
            <person name="Arachi H."/>
            <person name="Azer M."/>
            <person name="Bachantsang P."/>
            <person name="Barry A."/>
            <person name="Bayul T."/>
            <person name="Berlin A."/>
            <person name="Bessette D."/>
            <person name="Bloom T."/>
            <person name="Blye J."/>
            <person name="Boguslavskiy L."/>
            <person name="Bonnet C."/>
            <person name="Boukhgalter B."/>
            <person name="Bourzgui I."/>
            <person name="Brown A."/>
            <person name="Cahill P."/>
            <person name="Channer S."/>
            <person name="Cheshatsang Y."/>
            <person name="Chuda L."/>
            <person name="Citroen M."/>
            <person name="Collymore A."/>
            <person name="Cooke P."/>
            <person name="Costello M."/>
            <person name="D'Aco K."/>
            <person name="Daza R."/>
            <person name="De Haan G."/>
            <person name="DeGray S."/>
            <person name="DeMaso C."/>
            <person name="Dhargay N."/>
            <person name="Dooley K."/>
            <person name="Dooley E."/>
            <person name="Doricent M."/>
            <person name="Dorje P."/>
            <person name="Dorjee K."/>
            <person name="Dupes A."/>
            <person name="Elong R."/>
            <person name="Falk J."/>
            <person name="Farina A."/>
            <person name="Faro S."/>
            <person name="Ferguson D."/>
            <person name="Fisher S."/>
            <person name="Foley C.D."/>
            <person name="Franke A."/>
            <person name="Friedrich D."/>
            <person name="Gadbois L."/>
            <person name="Gearin G."/>
            <person name="Gearin C.R."/>
            <person name="Giannoukos G."/>
            <person name="Goode T."/>
            <person name="Graham J."/>
            <person name="Grandbois E."/>
            <person name="Grewal S."/>
            <person name="Gyaltsen K."/>
            <person name="Hafez N."/>
            <person name="Hagos B."/>
            <person name="Hall J."/>
            <person name="Henson C."/>
            <person name="Hollinger A."/>
            <person name="Honan T."/>
            <person name="Huard M.D."/>
            <person name="Hughes L."/>
            <person name="Hurhula B."/>
            <person name="Husby M.E."/>
            <person name="Kamat A."/>
            <person name="Kanga B."/>
            <person name="Kashin S."/>
            <person name="Khazanovich D."/>
            <person name="Kisner P."/>
            <person name="Lance K."/>
            <person name="Lara M."/>
            <person name="Lee W."/>
            <person name="Lennon N."/>
            <person name="Letendre F."/>
            <person name="LeVine R."/>
            <person name="Lipovsky A."/>
            <person name="Liu X."/>
            <person name="Liu J."/>
            <person name="Liu S."/>
            <person name="Lokyitsang T."/>
            <person name="Lokyitsang Y."/>
            <person name="Lubonja R."/>
            <person name="Lui A."/>
            <person name="MacDonald P."/>
            <person name="Magnisalis V."/>
            <person name="Maru K."/>
            <person name="Matthews C."/>
            <person name="McCusker W."/>
            <person name="McDonough S."/>
            <person name="Mehta T."/>
            <person name="Meldrim J."/>
            <person name="Meneus L."/>
            <person name="Mihai O."/>
            <person name="Mihalev A."/>
            <person name="Mihova T."/>
            <person name="Mittelman R."/>
            <person name="Mlenga V."/>
            <person name="Montmayeur A."/>
            <person name="Mulrain L."/>
            <person name="Navidi A."/>
            <person name="Naylor J."/>
            <person name="Negash T."/>
            <person name="Nguyen T."/>
            <person name="Nguyen N."/>
            <person name="Nicol R."/>
            <person name="Norbu C."/>
            <person name="Norbu N."/>
            <person name="Novod N."/>
            <person name="O'Neill B."/>
            <person name="Osman S."/>
            <person name="Markiewicz E."/>
            <person name="Oyono O.L."/>
            <person name="Patti C."/>
            <person name="Phunkhang P."/>
            <person name="Pierre F."/>
            <person name="Priest M."/>
            <person name="Raghuraman S."/>
            <person name="Rege F."/>
            <person name="Reyes R."/>
            <person name="Rise C."/>
            <person name="Rogov P."/>
            <person name="Ross K."/>
            <person name="Ryan E."/>
            <person name="Settipalli S."/>
            <person name="Shea T."/>
            <person name="Sherpa N."/>
            <person name="Shi L."/>
            <person name="Shih D."/>
            <person name="Sparrow T."/>
            <person name="Spaulding J."/>
            <person name="Stalker J."/>
            <person name="Stange-Thomann N."/>
            <person name="Stavropoulos S."/>
            <person name="Stone C."/>
            <person name="Strader C."/>
            <person name="Tesfaye S."/>
            <person name="Thomson T."/>
            <person name="Thoulutsang Y."/>
            <person name="Thoulutsang D."/>
            <person name="Topham K."/>
            <person name="Topping I."/>
            <person name="Tsamla T."/>
            <person name="Vassiliev H."/>
            <person name="Vo A."/>
            <person name="Wangchuk T."/>
            <person name="Wangdi T."/>
            <person name="Weiand M."/>
            <person name="Wilkinson J."/>
            <person name="Wilson A."/>
            <person name="Yadav S."/>
            <person name="Young G."/>
            <person name="Yu Q."/>
            <person name="Zembek L."/>
            <person name="Zhong D."/>
            <person name="Zimmer A."/>
            <person name="Zwirko Z."/>
            <person name="Jaffe D.B."/>
            <person name="Alvarez P."/>
            <person name="Brockman W."/>
            <person name="Butler J."/>
            <person name="Chin C."/>
            <person name="Gnerre S."/>
            <person name="Grabherr M."/>
            <person name="Kleber M."/>
            <person name="Mauceli E."/>
            <person name="MacCallum I."/>
        </authorList>
    </citation>
    <scope>NUCLEOTIDE SEQUENCE [LARGE SCALE GENOMIC DNA]</scope>
    <source>
        <strain evidence="5">Tucson 15010-1051.87</strain>
    </source>
</reference>
<feature type="transmembrane region" description="Helical" evidence="1">
    <location>
        <begin position="619"/>
        <end position="641"/>
    </location>
</feature>
<keyword evidence="1" id="KW-0812">Transmembrane</keyword>
<dbReference type="AlphaFoldDB" id="B4MAS0"/>
<dbReference type="Pfam" id="PF01757">
    <property type="entry name" value="Acyl_transf_3"/>
    <property type="match status" value="1"/>
</dbReference>
<dbReference type="PhylomeDB" id="B4MAS0"/>
<keyword evidence="1" id="KW-1133">Transmembrane helix</keyword>
<dbReference type="Pfam" id="PF20146">
    <property type="entry name" value="NRF"/>
    <property type="match status" value="1"/>
</dbReference>
<organism evidence="4 5">
    <name type="scientific">Drosophila virilis</name>
    <name type="common">Fruit fly</name>
    <dbReference type="NCBI Taxonomy" id="7244"/>
    <lineage>
        <taxon>Eukaryota</taxon>
        <taxon>Metazoa</taxon>
        <taxon>Ecdysozoa</taxon>
        <taxon>Arthropoda</taxon>
        <taxon>Hexapoda</taxon>
        <taxon>Insecta</taxon>
        <taxon>Pterygota</taxon>
        <taxon>Neoptera</taxon>
        <taxon>Endopterygota</taxon>
        <taxon>Diptera</taxon>
        <taxon>Brachycera</taxon>
        <taxon>Muscomorpha</taxon>
        <taxon>Ephydroidea</taxon>
        <taxon>Drosophilidae</taxon>
        <taxon>Drosophila</taxon>
    </lineage>
</organism>
<dbReference type="OMA" id="QHFSNYD"/>